<comment type="caution">
    <text evidence="2">The sequence shown here is derived from an EMBL/GenBank/DDBJ whole genome shotgun (WGS) entry which is preliminary data.</text>
</comment>
<dbReference type="EMBL" id="RCZC01000006">
    <property type="protein sequence ID" value="TPG49763.1"/>
    <property type="molecule type" value="Genomic_DNA"/>
</dbReference>
<evidence type="ECO:0000256" key="1">
    <source>
        <dbReference type="ARBA" id="ARBA00022649"/>
    </source>
</evidence>
<reference evidence="2 3" key="1">
    <citation type="journal article" date="2019" name="Environ. Microbiol.">
        <title>Species interactions and distinct microbial communities in high Arctic permafrost affected cryosols are associated with the CH4 and CO2 gas fluxes.</title>
        <authorList>
            <person name="Altshuler I."/>
            <person name="Hamel J."/>
            <person name="Turney S."/>
            <person name="Magnuson E."/>
            <person name="Levesque R."/>
            <person name="Greer C."/>
            <person name="Whyte L.G."/>
        </authorList>
    </citation>
    <scope>NUCLEOTIDE SEQUENCE [LARGE SCALE GENOMIC DNA]</scope>
    <source>
        <strain evidence="2 3">E6.1</strain>
    </source>
</reference>
<dbReference type="Pfam" id="PF07362">
    <property type="entry name" value="CcdA"/>
    <property type="match status" value="1"/>
</dbReference>
<dbReference type="InterPro" id="IPR009956">
    <property type="entry name" value="Post-segregation_anti-tox_CcdA"/>
</dbReference>
<evidence type="ECO:0000313" key="2">
    <source>
        <dbReference type="EMBL" id="TPG49763.1"/>
    </source>
</evidence>
<dbReference type="Proteomes" id="UP000319931">
    <property type="component" value="Unassembled WGS sequence"/>
</dbReference>
<protein>
    <submittedName>
        <fullName evidence="2">Post-segregation antitoxin CcdA</fullName>
    </submittedName>
</protein>
<gene>
    <name evidence="2" type="ORF">EAH76_17960</name>
</gene>
<keyword evidence="1" id="KW-1277">Toxin-antitoxin system</keyword>
<organism evidence="2 3">
    <name type="scientific">Sphingomonas glacialis</name>
    <dbReference type="NCBI Taxonomy" id="658225"/>
    <lineage>
        <taxon>Bacteria</taxon>
        <taxon>Pseudomonadati</taxon>
        <taxon>Pseudomonadota</taxon>
        <taxon>Alphaproteobacteria</taxon>
        <taxon>Sphingomonadales</taxon>
        <taxon>Sphingomonadaceae</taxon>
        <taxon>Sphingomonas</taxon>
    </lineage>
</organism>
<evidence type="ECO:0000313" key="3">
    <source>
        <dbReference type="Proteomes" id="UP000319931"/>
    </source>
</evidence>
<name>A0A502FL01_9SPHN</name>
<dbReference type="OrthoDB" id="7191115at2"/>
<keyword evidence="3" id="KW-1185">Reference proteome</keyword>
<dbReference type="RefSeq" id="WP_140851657.1">
    <property type="nucleotide sequence ID" value="NZ_RCZC01000006.1"/>
</dbReference>
<sequence>MAARSTRREEAPAVRRATNISLDTKLVEAAKAYGINVSRACEEGLAKQVSDERSRRWQEENRGAIDAYNAWIEENGIPLAEHRMF</sequence>
<accession>A0A502FL01</accession>
<proteinExistence type="predicted"/>
<dbReference type="AlphaFoldDB" id="A0A502FL01"/>